<protein>
    <submittedName>
        <fullName evidence="1">Uncharacterized protein</fullName>
    </submittedName>
</protein>
<evidence type="ECO:0000313" key="1">
    <source>
        <dbReference type="EMBL" id="TWD85658.1"/>
    </source>
</evidence>
<dbReference type="AlphaFoldDB" id="A0A561C3D8"/>
<organism evidence="1 2">
    <name type="scientific">Variovorax beijingensis</name>
    <dbReference type="NCBI Taxonomy" id="2496117"/>
    <lineage>
        <taxon>Bacteria</taxon>
        <taxon>Pseudomonadati</taxon>
        <taxon>Pseudomonadota</taxon>
        <taxon>Betaproteobacteria</taxon>
        <taxon>Burkholderiales</taxon>
        <taxon>Comamonadaceae</taxon>
        <taxon>Variovorax</taxon>
    </lineage>
</organism>
<dbReference type="EMBL" id="VIVL01000005">
    <property type="protein sequence ID" value="TWD85658.1"/>
    <property type="molecule type" value="Genomic_DNA"/>
</dbReference>
<comment type="caution">
    <text evidence="1">The sequence shown here is derived from an EMBL/GenBank/DDBJ whole genome shotgun (WGS) entry which is preliminary data.</text>
</comment>
<reference evidence="1 2" key="1">
    <citation type="submission" date="2019-06" db="EMBL/GenBank/DDBJ databases">
        <title>Sorghum-associated microbial communities from plants grown in Nebraska, USA.</title>
        <authorList>
            <person name="Schachtman D."/>
        </authorList>
    </citation>
    <scope>NUCLEOTIDE SEQUENCE [LARGE SCALE GENOMIC DNA]</scope>
    <source>
        <strain evidence="1 2">T529</strain>
    </source>
</reference>
<proteinExistence type="predicted"/>
<sequence>MPWVPVSPIRDQRLAGPKRSFVAEIGRLLGRTPILDTAFTTCEVDSGSFAARLQGFGTAVRAAEGTQPAVRPATLSPQAS</sequence>
<evidence type="ECO:0000313" key="2">
    <source>
        <dbReference type="Proteomes" id="UP000319722"/>
    </source>
</evidence>
<accession>A0A561C3D8</accession>
<gene>
    <name evidence="1" type="ORF">FB547_105170</name>
</gene>
<dbReference type="RefSeq" id="WP_186454185.1">
    <property type="nucleotide sequence ID" value="NZ_VIVL01000005.1"/>
</dbReference>
<name>A0A561C3D8_9BURK</name>
<dbReference type="Proteomes" id="UP000319722">
    <property type="component" value="Unassembled WGS sequence"/>
</dbReference>